<dbReference type="HAMAP" id="MF_00054_B">
    <property type="entry name" value="EF_G_EF_2_B"/>
    <property type="match status" value="1"/>
</dbReference>
<evidence type="ECO:0000259" key="9">
    <source>
        <dbReference type="PROSITE" id="PS51722"/>
    </source>
</evidence>
<dbReference type="SUPFAM" id="SSF50447">
    <property type="entry name" value="Translation proteins"/>
    <property type="match status" value="1"/>
</dbReference>
<evidence type="ECO:0000256" key="7">
    <source>
        <dbReference type="ARBA" id="ARBA00024731"/>
    </source>
</evidence>
<sequence>MAREYPLDRYRNFGIMAHIDAGKTTCSERILYYTGKEHNIGEVHDGAATMDHMEQEQERGITITSAATTTFWERTEDGETADSEKHRLNIIDTPGHVDFTIEVERSLAVLDGAVCVLDANAGVEPQTETVWRQADRYKVPRMVFVNKMDKIGADFFNCVHMIEDRTGTTAIPVGVPIGAETELEGLVDLVTMEEWLWQGEDLGASWIKAPIRESLQDMANEWRGKLVEAAVEQDDDAMMAYLEGEEPDVPTLRALLRKGTLAMAFVPVLGGSAFKNKGVQPLLNAVLDYLPSPLDVVDYMGFKPGDETETRDIARRADDEMAFSALAFKIWNDPFVGSLTFTRIYSGKLEKGDTFLNSTKGKKERVGRMMIMHSNDRDEITEAFAGDIIALGGLKDTTTGDTLCAVNEPVVLETMTFPDPVIEIAVEPKTKGDQEKMGLALQRLSAEDPSFRVETDIESGQTIMKGMGELHLDILVDRMRREFKVEANIGAPQVAYRETIGHEVEHTYTHKKQSGGSGQYGEVKMIISPTEPGEGFSFESRIVGGAVPKEYIPGVEKGIKSVMDSGPLAGFPVIDFKVALIDGKFHDVDSSILAFEIAARMCMREGMRKAGAKMLEPIMKVEVITPDEYTGGIIGDLTSRRGQVQGQDTRGHAIAIDAFVPLANMFGYINTLRSMSSGRAQFSMQFDHYEPVPSNISEEIQAKYAG</sequence>
<evidence type="ECO:0000256" key="1">
    <source>
        <dbReference type="ARBA" id="ARBA00005870"/>
    </source>
</evidence>
<dbReference type="FunFam" id="3.40.50.300:FF:000029">
    <property type="entry name" value="Elongation factor G"/>
    <property type="match status" value="1"/>
</dbReference>
<dbReference type="PANTHER" id="PTHR43261:SF1">
    <property type="entry name" value="RIBOSOME-RELEASING FACTOR 2, MITOCHONDRIAL"/>
    <property type="match status" value="1"/>
</dbReference>
<dbReference type="InterPro" id="IPR000795">
    <property type="entry name" value="T_Tr_GTP-bd_dom"/>
</dbReference>
<dbReference type="SUPFAM" id="SSF52540">
    <property type="entry name" value="P-loop containing nucleoside triphosphate hydrolases"/>
    <property type="match status" value="1"/>
</dbReference>
<name>A0A8J7ITV6_9RHOB</name>
<evidence type="ECO:0000256" key="4">
    <source>
        <dbReference type="ARBA" id="ARBA00022768"/>
    </source>
</evidence>
<keyword evidence="8" id="KW-0963">Cytoplasm</keyword>
<dbReference type="FunFam" id="3.30.230.10:FF:000003">
    <property type="entry name" value="Elongation factor G"/>
    <property type="match status" value="1"/>
</dbReference>
<dbReference type="InterPro" id="IPR009022">
    <property type="entry name" value="EFG_III"/>
</dbReference>
<keyword evidence="11" id="KW-1185">Reference proteome</keyword>
<keyword evidence="3 8" id="KW-0547">Nucleotide-binding</keyword>
<dbReference type="NCBIfam" id="TIGR00484">
    <property type="entry name" value="EF-G"/>
    <property type="match status" value="1"/>
</dbReference>
<comment type="similarity">
    <text evidence="1 8">Belongs to the TRAFAC class translation factor GTPase superfamily. Classic translation factor GTPase family. EF-G/EF-2 subfamily.</text>
</comment>
<keyword evidence="5 8" id="KW-0648">Protein biosynthesis</keyword>
<dbReference type="FunFam" id="3.30.70.870:FF:000001">
    <property type="entry name" value="Elongation factor G"/>
    <property type="match status" value="1"/>
</dbReference>
<keyword evidence="6 8" id="KW-0342">GTP-binding</keyword>
<dbReference type="NCBIfam" id="TIGR00231">
    <property type="entry name" value="small_GTP"/>
    <property type="match status" value="1"/>
</dbReference>
<dbReference type="GO" id="GO:0005737">
    <property type="term" value="C:cytoplasm"/>
    <property type="evidence" value="ECO:0007669"/>
    <property type="project" value="UniProtKB-SubCell"/>
</dbReference>
<dbReference type="FunFam" id="2.40.30.10:FF:000006">
    <property type="entry name" value="Elongation factor G"/>
    <property type="match status" value="1"/>
</dbReference>
<dbReference type="InterPro" id="IPR041095">
    <property type="entry name" value="EFG_II"/>
</dbReference>
<dbReference type="RefSeq" id="WP_228847852.1">
    <property type="nucleotide sequence ID" value="NZ_JADCKQ010000003.1"/>
</dbReference>
<dbReference type="InterPro" id="IPR000640">
    <property type="entry name" value="EFG_V-like"/>
</dbReference>
<dbReference type="InterPro" id="IPR020568">
    <property type="entry name" value="Ribosomal_Su5_D2-typ_SF"/>
</dbReference>
<comment type="caution">
    <text evidence="10">The sequence shown here is derived from an EMBL/GenBank/DDBJ whole genome shotgun (WGS) entry which is preliminary data.</text>
</comment>
<protein>
    <recommendedName>
        <fullName evidence="2 8">Elongation factor G</fullName>
        <shortName evidence="8">EF-G</shortName>
    </recommendedName>
</protein>
<dbReference type="NCBIfam" id="NF009381">
    <property type="entry name" value="PRK12740.1-5"/>
    <property type="match status" value="1"/>
</dbReference>
<dbReference type="InterPro" id="IPR005225">
    <property type="entry name" value="Small_GTP-bd"/>
</dbReference>
<dbReference type="GO" id="GO:0003746">
    <property type="term" value="F:translation elongation factor activity"/>
    <property type="evidence" value="ECO:0007669"/>
    <property type="project" value="UniProtKB-UniRule"/>
</dbReference>
<dbReference type="InterPro" id="IPR005517">
    <property type="entry name" value="Transl_elong_EFG/EF2_IV"/>
</dbReference>
<dbReference type="SUPFAM" id="SSF54211">
    <property type="entry name" value="Ribosomal protein S5 domain 2-like"/>
    <property type="match status" value="1"/>
</dbReference>
<reference evidence="10" key="1">
    <citation type="submission" date="2020-10" db="EMBL/GenBank/DDBJ databases">
        <title>Paenihalocynthiibacter styelae gen. nov., sp. nov., isolated from stalked sea squirt Styela clava.</title>
        <authorList>
            <person name="Kim Y.-O."/>
            <person name="Yoon J.-H."/>
        </authorList>
    </citation>
    <scope>NUCLEOTIDE SEQUENCE</scope>
    <source>
        <strain evidence="10">MYP1-1</strain>
    </source>
</reference>
<dbReference type="GO" id="GO:0097216">
    <property type="term" value="F:guanosine tetraphosphate binding"/>
    <property type="evidence" value="ECO:0007669"/>
    <property type="project" value="UniProtKB-ARBA"/>
</dbReference>
<dbReference type="AlphaFoldDB" id="A0A8J7ITV6"/>
<dbReference type="CDD" id="cd04088">
    <property type="entry name" value="EFG_mtEFG_II"/>
    <property type="match status" value="1"/>
</dbReference>
<dbReference type="Gene3D" id="3.30.70.870">
    <property type="entry name" value="Elongation Factor G (Translational Gtpase), domain 3"/>
    <property type="match status" value="1"/>
</dbReference>
<dbReference type="Gene3D" id="2.40.30.10">
    <property type="entry name" value="Translation factors"/>
    <property type="match status" value="1"/>
</dbReference>
<dbReference type="Pfam" id="PF00679">
    <property type="entry name" value="EFG_C"/>
    <property type="match status" value="1"/>
</dbReference>
<feature type="binding site" evidence="8">
    <location>
        <begin position="17"/>
        <end position="24"/>
    </location>
    <ligand>
        <name>GTP</name>
        <dbReference type="ChEBI" id="CHEBI:37565"/>
    </ligand>
</feature>
<dbReference type="Proteomes" id="UP000640583">
    <property type="component" value="Unassembled WGS sequence"/>
</dbReference>
<organism evidence="10 11">
    <name type="scientific">Halocynthiibacter styelae</name>
    <dbReference type="NCBI Taxonomy" id="2761955"/>
    <lineage>
        <taxon>Bacteria</taxon>
        <taxon>Pseudomonadati</taxon>
        <taxon>Pseudomonadota</taxon>
        <taxon>Alphaproteobacteria</taxon>
        <taxon>Rhodobacterales</taxon>
        <taxon>Paracoccaceae</taxon>
        <taxon>Halocynthiibacter</taxon>
    </lineage>
</organism>
<dbReference type="SMART" id="SM00889">
    <property type="entry name" value="EFG_IV"/>
    <property type="match status" value="1"/>
</dbReference>
<dbReference type="GO" id="GO:0005525">
    <property type="term" value="F:GTP binding"/>
    <property type="evidence" value="ECO:0007669"/>
    <property type="project" value="UniProtKB-UniRule"/>
</dbReference>
<dbReference type="CDD" id="cd01886">
    <property type="entry name" value="EF-G"/>
    <property type="match status" value="1"/>
</dbReference>
<dbReference type="FunFam" id="3.30.70.240:FF:000001">
    <property type="entry name" value="Elongation factor G"/>
    <property type="match status" value="1"/>
</dbReference>
<proteinExistence type="inferred from homology"/>
<dbReference type="Gene3D" id="3.30.230.10">
    <property type="match status" value="1"/>
</dbReference>
<evidence type="ECO:0000256" key="5">
    <source>
        <dbReference type="ARBA" id="ARBA00022917"/>
    </source>
</evidence>
<dbReference type="InterPro" id="IPR009000">
    <property type="entry name" value="Transl_B-barrel_sf"/>
</dbReference>
<evidence type="ECO:0000256" key="8">
    <source>
        <dbReference type="HAMAP-Rule" id="MF_00054"/>
    </source>
</evidence>
<feature type="binding site" evidence="8">
    <location>
        <begin position="146"/>
        <end position="149"/>
    </location>
    <ligand>
        <name>GTP</name>
        <dbReference type="ChEBI" id="CHEBI:37565"/>
    </ligand>
</feature>
<dbReference type="PROSITE" id="PS51722">
    <property type="entry name" value="G_TR_2"/>
    <property type="match status" value="1"/>
</dbReference>
<dbReference type="InterPro" id="IPR035649">
    <property type="entry name" value="EFG_V"/>
</dbReference>
<dbReference type="GO" id="GO:0003924">
    <property type="term" value="F:GTPase activity"/>
    <property type="evidence" value="ECO:0007669"/>
    <property type="project" value="InterPro"/>
</dbReference>
<evidence type="ECO:0000256" key="3">
    <source>
        <dbReference type="ARBA" id="ARBA00022741"/>
    </source>
</evidence>
<dbReference type="Gene3D" id="3.30.70.240">
    <property type="match status" value="1"/>
</dbReference>
<dbReference type="InterPro" id="IPR004540">
    <property type="entry name" value="Transl_elong_EFG/EF2"/>
</dbReference>
<evidence type="ECO:0000313" key="10">
    <source>
        <dbReference type="EMBL" id="MBI1492964.1"/>
    </source>
</evidence>
<dbReference type="PANTHER" id="PTHR43261">
    <property type="entry name" value="TRANSLATION ELONGATION FACTOR G-RELATED"/>
    <property type="match status" value="1"/>
</dbReference>
<dbReference type="PRINTS" id="PR00315">
    <property type="entry name" value="ELONGATNFCT"/>
</dbReference>
<dbReference type="SUPFAM" id="SSF54980">
    <property type="entry name" value="EF-G C-terminal domain-like"/>
    <property type="match status" value="2"/>
</dbReference>
<dbReference type="Pfam" id="PF03764">
    <property type="entry name" value="EFG_IV"/>
    <property type="match status" value="1"/>
</dbReference>
<dbReference type="CDD" id="cd01434">
    <property type="entry name" value="EFG_mtEFG1_IV"/>
    <property type="match status" value="1"/>
</dbReference>
<gene>
    <name evidence="8 10" type="primary">fusA</name>
    <name evidence="10" type="ORF">H1D41_04880</name>
</gene>
<dbReference type="Pfam" id="PF14492">
    <property type="entry name" value="EFG_III"/>
    <property type="match status" value="1"/>
</dbReference>
<evidence type="ECO:0000256" key="2">
    <source>
        <dbReference type="ARBA" id="ARBA00017872"/>
    </source>
</evidence>
<dbReference type="Pfam" id="PF22042">
    <property type="entry name" value="EF-G_D2"/>
    <property type="match status" value="1"/>
</dbReference>
<evidence type="ECO:0000256" key="6">
    <source>
        <dbReference type="ARBA" id="ARBA00023134"/>
    </source>
</evidence>
<evidence type="ECO:0000313" key="11">
    <source>
        <dbReference type="Proteomes" id="UP000640583"/>
    </source>
</evidence>
<dbReference type="InterPro" id="IPR014721">
    <property type="entry name" value="Ribsml_uS5_D2-typ_fold_subgr"/>
</dbReference>
<feature type="domain" description="Tr-type G" evidence="9">
    <location>
        <begin position="8"/>
        <end position="294"/>
    </location>
</feature>
<dbReference type="Pfam" id="PF00009">
    <property type="entry name" value="GTP_EFTU"/>
    <property type="match status" value="1"/>
</dbReference>
<dbReference type="InterPro" id="IPR035647">
    <property type="entry name" value="EFG_III/V"/>
</dbReference>
<accession>A0A8J7ITV6</accession>
<dbReference type="InterPro" id="IPR053905">
    <property type="entry name" value="EF-G-like_DII"/>
</dbReference>
<dbReference type="InterPro" id="IPR047872">
    <property type="entry name" value="EFG_IV"/>
</dbReference>
<dbReference type="SMART" id="SM00838">
    <property type="entry name" value="EFG_C"/>
    <property type="match status" value="1"/>
</dbReference>
<feature type="binding site" evidence="8">
    <location>
        <begin position="92"/>
        <end position="96"/>
    </location>
    <ligand>
        <name>GTP</name>
        <dbReference type="ChEBI" id="CHEBI:37565"/>
    </ligand>
</feature>
<dbReference type="InterPro" id="IPR027417">
    <property type="entry name" value="P-loop_NTPase"/>
</dbReference>
<dbReference type="EMBL" id="JADCKQ010000003">
    <property type="protein sequence ID" value="MBI1492964.1"/>
    <property type="molecule type" value="Genomic_DNA"/>
</dbReference>
<dbReference type="CDD" id="cd16262">
    <property type="entry name" value="EFG_III"/>
    <property type="match status" value="1"/>
</dbReference>
<dbReference type="CDD" id="cd03713">
    <property type="entry name" value="EFG_mtEFG_C"/>
    <property type="match status" value="1"/>
</dbReference>
<comment type="subcellular location">
    <subcellularLocation>
        <location evidence="8">Cytoplasm</location>
    </subcellularLocation>
</comment>
<comment type="function">
    <text evidence="7 8">Catalyzes the GTP-dependent ribosomal translocation step during translation elongation. During this step, the ribosome changes from the pre-translocational (PRE) to the post-translocational (POST) state as the newly formed A-site-bound peptidyl-tRNA and P-site-bound deacylated tRNA move to the P and E sites, respectively. Catalyzes the coordinated movement of the two tRNA molecules, the mRNA and conformational changes in the ribosome.</text>
</comment>
<dbReference type="GO" id="GO:0032790">
    <property type="term" value="P:ribosome disassembly"/>
    <property type="evidence" value="ECO:0007669"/>
    <property type="project" value="TreeGrafter"/>
</dbReference>
<keyword evidence="4 8" id="KW-0251">Elongation factor</keyword>
<dbReference type="Gene3D" id="3.40.50.300">
    <property type="entry name" value="P-loop containing nucleotide triphosphate hydrolases"/>
    <property type="match status" value="1"/>
</dbReference>